<name>A0ACC6V2Z5_9CREN</name>
<dbReference type="Proteomes" id="UP000033636">
    <property type="component" value="Unassembled WGS sequence"/>
</dbReference>
<reference evidence="1" key="1">
    <citation type="submission" date="2024-07" db="EMBL/GenBank/DDBJ databases">
        <title>Metagenome and Metagenome-Assembled Genomes of Archaea from a hot spring from the geothermal field of Los Azufres, Mexico.</title>
        <authorList>
            <person name="Marin-Paredes R."/>
            <person name="Martinez-Romero E."/>
            <person name="Servin-Garciduenas L.E."/>
        </authorList>
    </citation>
    <scope>NUCLEOTIDE SEQUENCE</scope>
</reference>
<evidence type="ECO:0000313" key="2">
    <source>
        <dbReference type="Proteomes" id="UP000033636"/>
    </source>
</evidence>
<evidence type="ECO:0000313" key="1">
    <source>
        <dbReference type="EMBL" id="MFB6491316.1"/>
    </source>
</evidence>
<comment type="caution">
    <text evidence="1">The sequence shown here is derived from an EMBL/GenBank/DDBJ whole genome shotgun (WGS) entry which is preliminary data.</text>
</comment>
<gene>
    <name evidence="1" type="ORF">TU35_008820</name>
</gene>
<protein>
    <submittedName>
        <fullName evidence="1">ABC transporter substrate-binding protein</fullName>
    </submittedName>
</protein>
<accession>A0ACC6V2Z5</accession>
<dbReference type="EMBL" id="JZWT02000028">
    <property type="protein sequence ID" value="MFB6491316.1"/>
    <property type="molecule type" value="Genomic_DNA"/>
</dbReference>
<organism evidence="1 2">
    <name type="scientific">Thermoproteus sp. AZ2</name>
    <dbReference type="NCBI Taxonomy" id="1609232"/>
    <lineage>
        <taxon>Archaea</taxon>
        <taxon>Thermoproteota</taxon>
        <taxon>Thermoprotei</taxon>
        <taxon>Thermoproteales</taxon>
        <taxon>Thermoproteaceae</taxon>
        <taxon>Thermoproteus</taxon>
    </lineage>
</organism>
<sequence>MPWLTRPLDYTPKRIVSLNPSITEFLFVAGAGDRVVGRDVFSYRPREALRVPHVASFTSADLDSVKALRPDLIIAYYPVQKELVGALDEIAPVAVVETPADIYHAVVNFRFIAKALDVEEQGEHVAGVYLDLFKGYPPAVEDVLVVFSLGGYEAACSGSFTASALDAAGLRYTRKLRCSYRAAGPELIEAVDPGLIIFEDKLKEYREAHVAWIKRLRCRACRGGVVVTPNDTLAHYGPSLPLDVARVREAALRGAQFVEGVSSVVRPSLSEGWYSPYL</sequence>
<proteinExistence type="predicted"/>